<feature type="domain" description="HTH gntR-type" evidence="4">
    <location>
        <begin position="7"/>
        <end position="75"/>
    </location>
</feature>
<name>A0A2T4G4X3_9PSED</name>
<dbReference type="PROSITE" id="PS50949">
    <property type="entry name" value="HTH_GNTR"/>
    <property type="match status" value="1"/>
</dbReference>
<dbReference type="EMBL" id="MAUE01000016">
    <property type="protein sequence ID" value="OCW27671.1"/>
    <property type="molecule type" value="Genomic_DNA"/>
</dbReference>
<comment type="caution">
    <text evidence="6">The sequence shown here is derived from an EMBL/GenBank/DDBJ whole genome shotgun (WGS) entry which is preliminary data.</text>
</comment>
<dbReference type="SMART" id="SM00345">
    <property type="entry name" value="HTH_GNTR"/>
    <property type="match status" value="1"/>
</dbReference>
<dbReference type="GO" id="GO:0003677">
    <property type="term" value="F:DNA binding"/>
    <property type="evidence" value="ECO:0007669"/>
    <property type="project" value="UniProtKB-KW"/>
</dbReference>
<dbReference type="RefSeq" id="WP_065904260.1">
    <property type="nucleotide sequence ID" value="NZ_MAUE01000016.1"/>
</dbReference>
<gene>
    <name evidence="5" type="ORF">BBG20_13430</name>
    <name evidence="6" type="ORF">C9382_08850</name>
</gene>
<dbReference type="InterPro" id="IPR036388">
    <property type="entry name" value="WH-like_DNA-bd_sf"/>
</dbReference>
<dbReference type="EMBL" id="PYWW01000016">
    <property type="protein sequence ID" value="PTC30729.1"/>
    <property type="molecule type" value="Genomic_DNA"/>
</dbReference>
<dbReference type="InterPro" id="IPR050679">
    <property type="entry name" value="Bact_HTH_transcr_reg"/>
</dbReference>
<accession>A0A2T4G4X3</accession>
<dbReference type="SUPFAM" id="SSF64288">
    <property type="entry name" value="Chorismate lyase-like"/>
    <property type="match status" value="1"/>
</dbReference>
<dbReference type="PANTHER" id="PTHR44846">
    <property type="entry name" value="MANNOSYL-D-GLYCERATE TRANSPORT/METABOLISM SYSTEM REPRESSOR MNGR-RELATED"/>
    <property type="match status" value="1"/>
</dbReference>
<organism evidence="6 8">
    <name type="scientific">Pseudomonas aylmerensis</name>
    <dbReference type="NCBI Taxonomy" id="1869229"/>
    <lineage>
        <taxon>Bacteria</taxon>
        <taxon>Pseudomonadati</taxon>
        <taxon>Pseudomonadota</taxon>
        <taxon>Gammaproteobacteria</taxon>
        <taxon>Pseudomonadales</taxon>
        <taxon>Pseudomonadaceae</taxon>
        <taxon>Pseudomonas</taxon>
    </lineage>
</organism>
<evidence type="ECO:0000313" key="5">
    <source>
        <dbReference type="EMBL" id="OCW27671.1"/>
    </source>
</evidence>
<dbReference type="PANTHER" id="PTHR44846:SF10">
    <property type="entry name" value="TRANSCRIPTIONAL REGULATOR-RELATED"/>
    <property type="match status" value="1"/>
</dbReference>
<keyword evidence="1" id="KW-0805">Transcription regulation</keyword>
<evidence type="ECO:0000313" key="7">
    <source>
        <dbReference type="Proteomes" id="UP000095081"/>
    </source>
</evidence>
<dbReference type="Pfam" id="PF00392">
    <property type="entry name" value="GntR"/>
    <property type="match status" value="1"/>
</dbReference>
<keyword evidence="2" id="KW-0238">DNA-binding</keyword>
<dbReference type="Gene3D" id="3.40.1410.10">
    <property type="entry name" value="Chorismate lyase-like"/>
    <property type="match status" value="1"/>
</dbReference>
<keyword evidence="7" id="KW-1185">Reference proteome</keyword>
<sequence>MPFDPISPHYQRIREQIAHDIAAGVPQADEKFPSEREMIERFGCTRVTLRQALQQLEAEGLVYRENRRGWFVSPQRIRYDPTRISGFMDYVSAQGRTPRTECLHAELRPAGAWLAKRMGLASTQEPVFFLQRRRWIDRRPVLLEFNALLASWCPGLLEADLNTSLTQLLRDRFARVQSRCELQMHIGTVNEEQAELLQLSPGSTSVYLERLNFGEDNQAVEFDQEYWRPDALSIVMETRYPGTR</sequence>
<dbReference type="OrthoDB" id="9784545at2"/>
<dbReference type="GO" id="GO:0003700">
    <property type="term" value="F:DNA-binding transcription factor activity"/>
    <property type="evidence" value="ECO:0007669"/>
    <property type="project" value="InterPro"/>
</dbReference>
<reference evidence="6 8" key="2">
    <citation type="submission" date="2018-03" db="EMBL/GenBank/DDBJ databases">
        <title>Diversity of bacteria associated with corn roots inoculated with woodland soils in Canada, and Description of Pseudomonas aylmerense sp. nov.</title>
        <authorList>
            <person name="Tambong J.T."/>
            <person name="Xu R."/>
            <person name="Tchagang C."/>
        </authorList>
    </citation>
    <scope>NUCLEOTIDE SEQUENCE [LARGE SCALE GENOMIC DNA]</scope>
    <source>
        <strain evidence="6 8">S1E44</strain>
    </source>
</reference>
<dbReference type="Gene3D" id="1.10.10.10">
    <property type="entry name" value="Winged helix-like DNA-binding domain superfamily/Winged helix DNA-binding domain"/>
    <property type="match status" value="1"/>
</dbReference>
<dbReference type="Proteomes" id="UP000240571">
    <property type="component" value="Unassembled WGS sequence"/>
</dbReference>
<dbReference type="CDD" id="cd07377">
    <property type="entry name" value="WHTH_GntR"/>
    <property type="match status" value="1"/>
</dbReference>
<dbReference type="AlphaFoldDB" id="A0A2T4G4X3"/>
<dbReference type="InterPro" id="IPR028978">
    <property type="entry name" value="Chorismate_lyase_/UTRA_dom_sf"/>
</dbReference>
<dbReference type="InterPro" id="IPR036390">
    <property type="entry name" value="WH_DNA-bd_sf"/>
</dbReference>
<dbReference type="Proteomes" id="UP000095081">
    <property type="component" value="Unassembled WGS sequence"/>
</dbReference>
<evidence type="ECO:0000256" key="3">
    <source>
        <dbReference type="ARBA" id="ARBA00023163"/>
    </source>
</evidence>
<dbReference type="InterPro" id="IPR011663">
    <property type="entry name" value="UTRA"/>
</dbReference>
<evidence type="ECO:0000256" key="2">
    <source>
        <dbReference type="ARBA" id="ARBA00023125"/>
    </source>
</evidence>
<dbReference type="InterPro" id="IPR000524">
    <property type="entry name" value="Tscrpt_reg_HTH_GntR"/>
</dbReference>
<dbReference type="Pfam" id="PF07702">
    <property type="entry name" value="UTRA"/>
    <property type="match status" value="1"/>
</dbReference>
<evidence type="ECO:0000259" key="4">
    <source>
        <dbReference type="PROSITE" id="PS50949"/>
    </source>
</evidence>
<reference evidence="5 7" key="1">
    <citation type="submission" date="2016-06" db="EMBL/GenBank/DDBJ databases">
        <title>Draft genome sequence of Pseudomonas sp. S1E40, a novel strain antagonistic activity to fungal plant pathogen.</title>
        <authorList>
            <person name="Tambong J.T."/>
            <person name="Tchagang C."/>
            <person name="Xu R."/>
        </authorList>
    </citation>
    <scope>NUCLEOTIDE SEQUENCE [LARGE SCALE GENOMIC DNA]</scope>
    <source>
        <strain evidence="5 7">S1E40</strain>
    </source>
</reference>
<dbReference type="PRINTS" id="PR00035">
    <property type="entry name" value="HTHGNTR"/>
</dbReference>
<evidence type="ECO:0000313" key="6">
    <source>
        <dbReference type="EMBL" id="PTC30729.1"/>
    </source>
</evidence>
<evidence type="ECO:0000313" key="8">
    <source>
        <dbReference type="Proteomes" id="UP000240571"/>
    </source>
</evidence>
<keyword evidence="3" id="KW-0804">Transcription</keyword>
<dbReference type="GO" id="GO:0045892">
    <property type="term" value="P:negative regulation of DNA-templated transcription"/>
    <property type="evidence" value="ECO:0007669"/>
    <property type="project" value="TreeGrafter"/>
</dbReference>
<evidence type="ECO:0000256" key="1">
    <source>
        <dbReference type="ARBA" id="ARBA00023015"/>
    </source>
</evidence>
<proteinExistence type="predicted"/>
<dbReference type="SUPFAM" id="SSF46785">
    <property type="entry name" value="Winged helix' DNA-binding domain"/>
    <property type="match status" value="1"/>
</dbReference>
<protein>
    <submittedName>
        <fullName evidence="5">GntR family transcriptional regulator</fullName>
    </submittedName>
    <submittedName>
        <fullName evidence="6">UTRA domain-containing protein</fullName>
    </submittedName>
</protein>
<dbReference type="SMART" id="SM00866">
    <property type="entry name" value="UTRA"/>
    <property type="match status" value="1"/>
</dbReference>